<name>A0A836CJP5_9STRA</name>
<protein>
    <submittedName>
        <fullName evidence="4">Alpha/Beta hydrolase protein</fullName>
    </submittedName>
</protein>
<proteinExistence type="inferred from homology"/>
<feature type="compositionally biased region" description="Low complexity" evidence="2">
    <location>
        <begin position="182"/>
        <end position="196"/>
    </location>
</feature>
<dbReference type="EMBL" id="JAFCMP010000057">
    <property type="protein sequence ID" value="KAG5189115.1"/>
    <property type="molecule type" value="Genomic_DNA"/>
</dbReference>
<evidence type="ECO:0000313" key="4">
    <source>
        <dbReference type="EMBL" id="KAG5189115.1"/>
    </source>
</evidence>
<dbReference type="Proteomes" id="UP000664859">
    <property type="component" value="Unassembled WGS sequence"/>
</dbReference>
<evidence type="ECO:0000256" key="2">
    <source>
        <dbReference type="SAM" id="MobiDB-lite"/>
    </source>
</evidence>
<comment type="caution">
    <text evidence="4">The sequence shown here is derived from an EMBL/GenBank/DDBJ whole genome shotgun (WGS) entry which is preliminary data.</text>
</comment>
<dbReference type="GO" id="GO:0008474">
    <property type="term" value="F:palmitoyl-(protein) hydrolase activity"/>
    <property type="evidence" value="ECO:0007669"/>
    <property type="project" value="TreeGrafter"/>
</dbReference>
<dbReference type="SUPFAM" id="SSF53474">
    <property type="entry name" value="alpha/beta-Hydrolases"/>
    <property type="match status" value="1"/>
</dbReference>
<dbReference type="Gene3D" id="3.40.50.1820">
    <property type="entry name" value="alpha/beta hydrolase"/>
    <property type="match status" value="1"/>
</dbReference>
<dbReference type="Pfam" id="PF02230">
    <property type="entry name" value="Abhydrolase_2"/>
    <property type="match status" value="1"/>
</dbReference>
<evidence type="ECO:0000313" key="5">
    <source>
        <dbReference type="Proteomes" id="UP000664859"/>
    </source>
</evidence>
<dbReference type="GO" id="GO:0005737">
    <property type="term" value="C:cytoplasm"/>
    <property type="evidence" value="ECO:0007669"/>
    <property type="project" value="TreeGrafter"/>
</dbReference>
<sequence>MSCTLSLTCWCGPVLPPLAPSQTAVLAFQAPVPLPFDMGYCWHDTFDDEGDTLAYTPGDERRMKSLNASTSTLIQAIEALRLQLHWPTDCIFLFGYAQGGTVALSTALTLAHASAPPIPALGGVISICGVLLEEQLAVAAGAGAAPARPAAEATPVLILCGDKDAQAPPHLAHASAAALHSSGSSAGSGSDSRGSSTAGGGSSAEVVVLRGRGAGPLRSEREVRPVMAFLARCLSRRMVALEDSADVVELSGSGLGVS</sequence>
<keyword evidence="4" id="KW-0378">Hydrolase</keyword>
<dbReference type="AlphaFoldDB" id="A0A836CJP5"/>
<dbReference type="PANTHER" id="PTHR10655">
    <property type="entry name" value="LYSOPHOSPHOLIPASE-RELATED"/>
    <property type="match status" value="1"/>
</dbReference>
<evidence type="ECO:0000256" key="1">
    <source>
        <dbReference type="ARBA" id="ARBA00006499"/>
    </source>
</evidence>
<gene>
    <name evidence="4" type="ORF">JKP88DRAFT_161049</name>
</gene>
<keyword evidence="5" id="KW-1185">Reference proteome</keyword>
<dbReference type="InterPro" id="IPR003140">
    <property type="entry name" value="PLipase/COase/thioEstase"/>
</dbReference>
<dbReference type="PANTHER" id="PTHR10655:SF67">
    <property type="entry name" value="PHOSPHOLIPASE_CARBOXYLESTERASE SUPERFAMILY (AFU_ORTHOLOGUE AFUA_5G09340)"/>
    <property type="match status" value="1"/>
</dbReference>
<dbReference type="GO" id="GO:0052689">
    <property type="term" value="F:carboxylic ester hydrolase activity"/>
    <property type="evidence" value="ECO:0007669"/>
    <property type="project" value="TreeGrafter"/>
</dbReference>
<feature type="domain" description="Phospholipase/carboxylesterase/thioesterase" evidence="3">
    <location>
        <begin position="59"/>
        <end position="183"/>
    </location>
</feature>
<evidence type="ECO:0000259" key="3">
    <source>
        <dbReference type="Pfam" id="PF02230"/>
    </source>
</evidence>
<dbReference type="InterPro" id="IPR050565">
    <property type="entry name" value="LYPA1-2/EST-like"/>
</dbReference>
<organism evidence="4 5">
    <name type="scientific">Tribonema minus</name>
    <dbReference type="NCBI Taxonomy" id="303371"/>
    <lineage>
        <taxon>Eukaryota</taxon>
        <taxon>Sar</taxon>
        <taxon>Stramenopiles</taxon>
        <taxon>Ochrophyta</taxon>
        <taxon>PX clade</taxon>
        <taxon>Xanthophyceae</taxon>
        <taxon>Tribonematales</taxon>
        <taxon>Tribonemataceae</taxon>
        <taxon>Tribonema</taxon>
    </lineage>
</organism>
<reference evidence="4" key="1">
    <citation type="submission" date="2021-02" db="EMBL/GenBank/DDBJ databases">
        <title>First Annotated Genome of the Yellow-green Alga Tribonema minus.</title>
        <authorList>
            <person name="Mahan K.M."/>
        </authorList>
    </citation>
    <scope>NUCLEOTIDE SEQUENCE</scope>
    <source>
        <strain evidence="4">UTEX B ZZ1240</strain>
    </source>
</reference>
<dbReference type="InterPro" id="IPR029058">
    <property type="entry name" value="AB_hydrolase_fold"/>
</dbReference>
<feature type="region of interest" description="Disordered" evidence="2">
    <location>
        <begin position="182"/>
        <end position="202"/>
    </location>
</feature>
<comment type="similarity">
    <text evidence="1">Belongs to the AB hydrolase superfamily. AB hydrolase 2 family.</text>
</comment>
<accession>A0A836CJP5</accession>
<dbReference type="OrthoDB" id="437457at2759"/>